<organism evidence="2 3">
    <name type="scientific">Acinetobacter lanii</name>
    <dbReference type="NCBI Taxonomy" id="2715163"/>
    <lineage>
        <taxon>Bacteria</taxon>
        <taxon>Pseudomonadati</taxon>
        <taxon>Pseudomonadota</taxon>
        <taxon>Gammaproteobacteria</taxon>
        <taxon>Moraxellales</taxon>
        <taxon>Moraxellaceae</taxon>
        <taxon>Acinetobacter</taxon>
    </lineage>
</organism>
<sequence length="185" mass="21768">MASQTFAETAVNKAKWYRYYDKNGVANISSTVTPAHIRHGYEALDANMQVIQKNRSYNTDQDLKMAHTRAAQARQQEHDNKLKKAYGSSKIATLKRDDLLKNYKKQIALQQQQLKQSQKDRAVFKRQEMEYFRKGQPVPNDLKDRLRYNMQNITNTKKNIESLQTDYRNTQAQYETIINRLKAFE</sequence>
<feature type="coiled-coil region" evidence="1">
    <location>
        <begin position="153"/>
        <end position="180"/>
    </location>
</feature>
<proteinExistence type="predicted"/>
<keyword evidence="3" id="KW-1185">Reference proteome</keyword>
<gene>
    <name evidence="2" type="ORF">G8D99_03585</name>
</gene>
<accession>A0A6G8S7Z3</accession>
<reference evidence="2 3" key="1">
    <citation type="submission" date="2020-03" db="EMBL/GenBank/DDBJ databases">
        <authorList>
            <person name="Zhu W."/>
        </authorList>
    </citation>
    <scope>NUCLEOTIDE SEQUENCE [LARGE SCALE GENOMIC DNA]</scope>
    <source>
        <strain evidence="2 3">185</strain>
    </source>
</reference>
<keyword evidence="1" id="KW-0175">Coiled coil</keyword>
<dbReference type="AlphaFoldDB" id="A0A6G8S7Z3"/>
<dbReference type="EMBL" id="CP049916">
    <property type="protein sequence ID" value="QIO10315.1"/>
    <property type="molecule type" value="Genomic_DNA"/>
</dbReference>
<dbReference type="KEGG" id="alj:G8D99_03585"/>
<dbReference type="RefSeq" id="WP_166327488.1">
    <property type="nucleotide sequence ID" value="NZ_CP049916.1"/>
</dbReference>
<evidence type="ECO:0000313" key="2">
    <source>
        <dbReference type="EMBL" id="QIO10315.1"/>
    </source>
</evidence>
<evidence type="ECO:0000256" key="1">
    <source>
        <dbReference type="SAM" id="Coils"/>
    </source>
</evidence>
<protein>
    <recommendedName>
        <fullName evidence="4">DUF4124 domain-containing protein</fullName>
    </recommendedName>
</protein>
<dbReference type="Proteomes" id="UP000501939">
    <property type="component" value="Chromosome"/>
</dbReference>
<name>A0A6G8S7Z3_9GAMM</name>
<evidence type="ECO:0008006" key="4">
    <source>
        <dbReference type="Google" id="ProtNLM"/>
    </source>
</evidence>
<evidence type="ECO:0000313" key="3">
    <source>
        <dbReference type="Proteomes" id="UP000501939"/>
    </source>
</evidence>